<dbReference type="GO" id="GO:0034431">
    <property type="term" value="F:bis(5'-adenosyl)-hexaphosphatase activity"/>
    <property type="evidence" value="ECO:0007669"/>
    <property type="project" value="TreeGrafter"/>
</dbReference>
<evidence type="ECO:0000256" key="3">
    <source>
        <dbReference type="ARBA" id="ARBA00022801"/>
    </source>
</evidence>
<dbReference type="PATRIC" id="fig|1123069.3.peg.649"/>
<dbReference type="GO" id="GO:1901907">
    <property type="term" value="P:diadenosine pentaphosphate catabolic process"/>
    <property type="evidence" value="ECO:0007669"/>
    <property type="project" value="TreeGrafter"/>
</dbReference>
<dbReference type="GO" id="GO:0034432">
    <property type="term" value="F:bis(5'-adenosyl)-pentaphosphatase activity"/>
    <property type="evidence" value="ECO:0007669"/>
    <property type="project" value="TreeGrafter"/>
</dbReference>
<dbReference type="GO" id="GO:1901911">
    <property type="term" value="P:adenosine 5'-(hexahydrogen pentaphosphate) catabolic process"/>
    <property type="evidence" value="ECO:0007669"/>
    <property type="project" value="TreeGrafter"/>
</dbReference>
<dbReference type="PANTHER" id="PTHR12629:SF0">
    <property type="entry name" value="DIPHOSPHOINOSITOL-POLYPHOSPHATE DIPHOSPHATASE"/>
    <property type="match status" value="1"/>
</dbReference>
<dbReference type="GO" id="GO:1901909">
    <property type="term" value="P:diadenosine hexaphosphate catabolic process"/>
    <property type="evidence" value="ECO:0007669"/>
    <property type="project" value="TreeGrafter"/>
</dbReference>
<dbReference type="RefSeq" id="WP_021096783.1">
    <property type="nucleotide sequence ID" value="NZ_KE557320.1"/>
</dbReference>
<organism evidence="6 7">
    <name type="scientific">Rubellimicrobium thermophilum DSM 16684</name>
    <dbReference type="NCBI Taxonomy" id="1123069"/>
    <lineage>
        <taxon>Bacteria</taxon>
        <taxon>Pseudomonadati</taxon>
        <taxon>Pseudomonadota</taxon>
        <taxon>Alphaproteobacteria</taxon>
        <taxon>Rhodobacterales</taxon>
        <taxon>Roseobacteraceae</taxon>
        <taxon>Rubellimicrobium</taxon>
    </lineage>
</organism>
<dbReference type="GO" id="GO:0046872">
    <property type="term" value="F:metal ion binding"/>
    <property type="evidence" value="ECO:0007669"/>
    <property type="project" value="UniProtKB-KW"/>
</dbReference>
<dbReference type="EMBL" id="AOLV01000008">
    <property type="protein sequence ID" value="EPX87279.1"/>
    <property type="molecule type" value="Genomic_DNA"/>
</dbReference>
<feature type="domain" description="Nudix hydrolase" evidence="5">
    <location>
        <begin position="9"/>
        <end position="150"/>
    </location>
</feature>
<dbReference type="GO" id="GO:0000298">
    <property type="term" value="F:endopolyphosphatase activity"/>
    <property type="evidence" value="ECO:0007669"/>
    <property type="project" value="TreeGrafter"/>
</dbReference>
<evidence type="ECO:0000256" key="2">
    <source>
        <dbReference type="ARBA" id="ARBA00022723"/>
    </source>
</evidence>
<gene>
    <name evidence="6" type="ORF">ruthe_00677</name>
</gene>
<dbReference type="SUPFAM" id="SSF55811">
    <property type="entry name" value="Nudix"/>
    <property type="match status" value="1"/>
</dbReference>
<evidence type="ECO:0000256" key="4">
    <source>
        <dbReference type="ARBA" id="ARBA00022842"/>
    </source>
</evidence>
<dbReference type="Gene3D" id="3.90.79.10">
    <property type="entry name" value="Nucleoside Triphosphate Pyrophosphohydrolase"/>
    <property type="match status" value="1"/>
</dbReference>
<evidence type="ECO:0000313" key="6">
    <source>
        <dbReference type="EMBL" id="EPX87279.1"/>
    </source>
</evidence>
<dbReference type="CDD" id="cd04666">
    <property type="entry name" value="NUDIX_DIPP2_like_Nudt4"/>
    <property type="match status" value="1"/>
</dbReference>
<sequence>MVINPLLPPDKPAAHVLPRRTQLAALCWRMGETGREVLLVTSSSGRWILPKGWPMPHRPPHRAARIEAWEEAGVAKGKVGRKPVGDYISIKRTESGDDVPVLHKVYAIRVRELVDDFPEAGRRERIWVPVEEAAKMVDEEGLRDLLLNFR</sequence>
<protein>
    <submittedName>
        <fullName evidence="6">NUDIX domain protein</fullName>
    </submittedName>
</protein>
<dbReference type="GO" id="GO:0005737">
    <property type="term" value="C:cytoplasm"/>
    <property type="evidence" value="ECO:0007669"/>
    <property type="project" value="TreeGrafter"/>
</dbReference>
<dbReference type="PANTHER" id="PTHR12629">
    <property type="entry name" value="DIPHOSPHOINOSITOL POLYPHOSPHATE PHOSPHOHYDROLASE"/>
    <property type="match status" value="1"/>
</dbReference>
<dbReference type="OrthoDB" id="7066910at2"/>
<dbReference type="Proteomes" id="UP000015346">
    <property type="component" value="Unassembled WGS sequence"/>
</dbReference>
<comment type="caution">
    <text evidence="6">The sequence shown here is derived from an EMBL/GenBank/DDBJ whole genome shotgun (WGS) entry which is preliminary data.</text>
</comment>
<accession>S9SLJ5</accession>
<dbReference type="Pfam" id="PF00293">
    <property type="entry name" value="NUDIX"/>
    <property type="match status" value="1"/>
</dbReference>
<dbReference type="InterPro" id="IPR000086">
    <property type="entry name" value="NUDIX_hydrolase_dom"/>
</dbReference>
<keyword evidence="7" id="KW-1185">Reference proteome</keyword>
<dbReference type="STRING" id="1123069.ruthe_00677"/>
<reference evidence="6 7" key="1">
    <citation type="journal article" date="2013" name="Stand. Genomic Sci.">
        <title>Genome sequence of the reddish-pigmented Rubellimicrobium thermophilum type strain (DSM 16684(T)), a member of the Roseobacter clade.</title>
        <authorList>
            <person name="Fiebig A."/>
            <person name="Riedel T."/>
            <person name="Gronow S."/>
            <person name="Petersen J."/>
            <person name="Klenk H.P."/>
            <person name="Goker M."/>
        </authorList>
    </citation>
    <scope>NUCLEOTIDE SEQUENCE [LARGE SCALE GENOMIC DNA]</scope>
    <source>
        <strain evidence="6 7">DSM 16684</strain>
    </source>
</reference>
<dbReference type="HOGENOM" id="CLU_037162_8_1_5"/>
<keyword evidence="2" id="KW-0479">Metal-binding</keyword>
<dbReference type="GO" id="GO:0071543">
    <property type="term" value="P:diphosphoinositol polyphosphate metabolic process"/>
    <property type="evidence" value="ECO:0007669"/>
    <property type="project" value="TreeGrafter"/>
</dbReference>
<evidence type="ECO:0000256" key="1">
    <source>
        <dbReference type="ARBA" id="ARBA00001946"/>
    </source>
</evidence>
<evidence type="ECO:0000313" key="7">
    <source>
        <dbReference type="Proteomes" id="UP000015346"/>
    </source>
</evidence>
<dbReference type="GO" id="GO:0008486">
    <property type="term" value="F:diphosphoinositol-polyphosphate diphosphatase activity"/>
    <property type="evidence" value="ECO:0007669"/>
    <property type="project" value="TreeGrafter"/>
</dbReference>
<keyword evidence="4" id="KW-0460">Magnesium</keyword>
<name>S9SLJ5_9RHOB</name>
<keyword evidence="3" id="KW-0378">Hydrolase</keyword>
<dbReference type="PROSITE" id="PS51462">
    <property type="entry name" value="NUDIX"/>
    <property type="match status" value="1"/>
</dbReference>
<dbReference type="InterPro" id="IPR047198">
    <property type="entry name" value="DDP-like_NUDIX"/>
</dbReference>
<dbReference type="InterPro" id="IPR015797">
    <property type="entry name" value="NUDIX_hydrolase-like_dom_sf"/>
</dbReference>
<dbReference type="AlphaFoldDB" id="S9SLJ5"/>
<evidence type="ECO:0000259" key="5">
    <source>
        <dbReference type="PROSITE" id="PS51462"/>
    </source>
</evidence>
<comment type="cofactor">
    <cofactor evidence="1">
        <name>Mg(2+)</name>
        <dbReference type="ChEBI" id="CHEBI:18420"/>
    </cofactor>
</comment>
<proteinExistence type="predicted"/>